<protein>
    <submittedName>
        <fullName evidence="2">Uncharacterized protein</fullName>
    </submittedName>
</protein>
<reference evidence="2 3" key="1">
    <citation type="submission" date="2020-08" db="EMBL/GenBank/DDBJ databases">
        <authorList>
            <person name="Hejnol A."/>
        </authorList>
    </citation>
    <scope>NUCLEOTIDE SEQUENCE [LARGE SCALE GENOMIC DNA]</scope>
</reference>
<comment type="caution">
    <text evidence="2">The sequence shown here is derived from an EMBL/GenBank/DDBJ whole genome shotgun (WGS) entry which is preliminary data.</text>
</comment>
<proteinExistence type="predicted"/>
<evidence type="ECO:0000256" key="1">
    <source>
        <dbReference type="SAM" id="Phobius"/>
    </source>
</evidence>
<gene>
    <name evidence="2" type="ORF">DGYR_LOCUS9902</name>
</gene>
<dbReference type="Proteomes" id="UP000549394">
    <property type="component" value="Unassembled WGS sequence"/>
</dbReference>
<organism evidence="2 3">
    <name type="scientific">Dimorphilus gyrociliatus</name>
    <dbReference type="NCBI Taxonomy" id="2664684"/>
    <lineage>
        <taxon>Eukaryota</taxon>
        <taxon>Metazoa</taxon>
        <taxon>Spiralia</taxon>
        <taxon>Lophotrochozoa</taxon>
        <taxon>Annelida</taxon>
        <taxon>Polychaeta</taxon>
        <taxon>Polychaeta incertae sedis</taxon>
        <taxon>Dinophilidae</taxon>
        <taxon>Dimorphilus</taxon>
    </lineage>
</organism>
<keyword evidence="3" id="KW-1185">Reference proteome</keyword>
<keyword evidence="1" id="KW-0812">Transmembrane</keyword>
<dbReference type="EMBL" id="CAJFCJ010000015">
    <property type="protein sequence ID" value="CAD5122044.1"/>
    <property type="molecule type" value="Genomic_DNA"/>
</dbReference>
<evidence type="ECO:0000313" key="3">
    <source>
        <dbReference type="Proteomes" id="UP000549394"/>
    </source>
</evidence>
<sequence>MSNYRLLRREVEDSEKRIEIKVYRTTRGVRHVGFAVFIDDKWRYTLDYGPADYILGIIGSRAQIKVNIMSDKPTDVKTAGIQYLYTRNEPNWKQKALSKIDELLQPTNEIYKLFSTNCSNEVRQKINKDDPGGNQILKEAETIQSGLIVGGAVGCAIVVGVSALVSRHLKKDKEKERETRY</sequence>
<keyword evidence="1" id="KW-1133">Transmembrane helix</keyword>
<keyword evidence="1" id="KW-0472">Membrane</keyword>
<feature type="transmembrane region" description="Helical" evidence="1">
    <location>
        <begin position="146"/>
        <end position="165"/>
    </location>
</feature>
<name>A0A7I8W5H9_9ANNE</name>
<accession>A0A7I8W5H9</accession>
<evidence type="ECO:0000313" key="2">
    <source>
        <dbReference type="EMBL" id="CAD5122044.1"/>
    </source>
</evidence>
<dbReference type="AlphaFoldDB" id="A0A7I8W5H9"/>